<dbReference type="Gene3D" id="1.20.1280.50">
    <property type="match status" value="1"/>
</dbReference>
<dbReference type="Proteomes" id="UP001152523">
    <property type="component" value="Unassembled WGS sequence"/>
</dbReference>
<dbReference type="PANTHER" id="PTHR31672:SF7">
    <property type="entry name" value="F-BOX DOMAIN-CONTAINING PROTEIN"/>
    <property type="match status" value="1"/>
</dbReference>
<reference evidence="2" key="1">
    <citation type="submission" date="2022-07" db="EMBL/GenBank/DDBJ databases">
        <authorList>
            <person name="Macas J."/>
            <person name="Novak P."/>
            <person name="Neumann P."/>
        </authorList>
    </citation>
    <scope>NUCLEOTIDE SEQUENCE</scope>
</reference>
<name>A0AAV0GEC1_9ASTE</name>
<protein>
    <recommendedName>
        <fullName evidence="1">F-box domain-containing protein</fullName>
    </recommendedName>
</protein>
<evidence type="ECO:0000259" key="1">
    <source>
        <dbReference type="PROSITE" id="PS50181"/>
    </source>
</evidence>
<dbReference type="InterPro" id="IPR036047">
    <property type="entry name" value="F-box-like_dom_sf"/>
</dbReference>
<gene>
    <name evidence="2" type="ORF">CEPIT_LOCUS42591</name>
</gene>
<dbReference type="AlphaFoldDB" id="A0AAV0GEC1"/>
<evidence type="ECO:0000313" key="2">
    <source>
        <dbReference type="EMBL" id="CAH9145916.1"/>
    </source>
</evidence>
<dbReference type="Pfam" id="PF00646">
    <property type="entry name" value="F-box"/>
    <property type="match status" value="1"/>
</dbReference>
<dbReference type="EMBL" id="CAMAPF010001088">
    <property type="protein sequence ID" value="CAH9145916.1"/>
    <property type="molecule type" value="Genomic_DNA"/>
</dbReference>
<sequence length="411" mass="46449">MSLKRKYQDCCSRGHESSVISMDELNQDLLETVLSWLPTSSLCRLTSVNKRWKSVAESPTFRLACSEVPSRDPWFYMVDSQSLGFSGRHPVVYDSSEENWKLLDVPSFLRREDGGEDSCSDFSPVASSGGLLCFHSQSDGFVVSNPVTGLYRRIANPDSATEQFPLQAIAMDSARNSYKLVLVSGDMPDLCFQIYDSGRNEWGEKTLLRRKTGDDAWNSNYVDDPEEYPVYFLSKYDDLVVSELQRSPCKQYSSVMSSKSGAETVYFLSPSGTVVACNLTGKWFIEYPRLLPLHHDYSIDLVECAGDVFAVVLSEYLESASLRLWRFNHEKSSEWEQVSAMPPAISHEFYGKTVDINCTGAGRRVFVCASCPEFCRYFICNLEGNEWVEMQNEGNEFSCAFSFEPRIEAST</sequence>
<dbReference type="InterPro" id="IPR050796">
    <property type="entry name" value="SCF_F-box_component"/>
</dbReference>
<organism evidence="2 3">
    <name type="scientific">Cuscuta epithymum</name>
    <dbReference type="NCBI Taxonomy" id="186058"/>
    <lineage>
        <taxon>Eukaryota</taxon>
        <taxon>Viridiplantae</taxon>
        <taxon>Streptophyta</taxon>
        <taxon>Embryophyta</taxon>
        <taxon>Tracheophyta</taxon>
        <taxon>Spermatophyta</taxon>
        <taxon>Magnoliopsida</taxon>
        <taxon>eudicotyledons</taxon>
        <taxon>Gunneridae</taxon>
        <taxon>Pentapetalae</taxon>
        <taxon>asterids</taxon>
        <taxon>lamiids</taxon>
        <taxon>Solanales</taxon>
        <taxon>Convolvulaceae</taxon>
        <taxon>Cuscuteae</taxon>
        <taxon>Cuscuta</taxon>
        <taxon>Cuscuta subgen. Cuscuta</taxon>
    </lineage>
</organism>
<dbReference type="SMART" id="SM00256">
    <property type="entry name" value="FBOX"/>
    <property type="match status" value="1"/>
</dbReference>
<proteinExistence type="predicted"/>
<comment type="caution">
    <text evidence="2">The sequence shown here is derived from an EMBL/GenBank/DDBJ whole genome shotgun (WGS) entry which is preliminary data.</text>
</comment>
<dbReference type="PROSITE" id="PS50181">
    <property type="entry name" value="FBOX"/>
    <property type="match status" value="1"/>
</dbReference>
<feature type="domain" description="F-box" evidence="1">
    <location>
        <begin position="19"/>
        <end position="64"/>
    </location>
</feature>
<dbReference type="SUPFAM" id="SSF81383">
    <property type="entry name" value="F-box domain"/>
    <property type="match status" value="1"/>
</dbReference>
<dbReference type="CDD" id="cd22157">
    <property type="entry name" value="F-box_AtFBW1-like"/>
    <property type="match status" value="1"/>
</dbReference>
<keyword evidence="3" id="KW-1185">Reference proteome</keyword>
<dbReference type="InterPro" id="IPR001810">
    <property type="entry name" value="F-box_dom"/>
</dbReference>
<evidence type="ECO:0000313" key="3">
    <source>
        <dbReference type="Proteomes" id="UP001152523"/>
    </source>
</evidence>
<dbReference type="Pfam" id="PF03478">
    <property type="entry name" value="Beta-prop_KIB1-4"/>
    <property type="match status" value="1"/>
</dbReference>
<dbReference type="InterPro" id="IPR005174">
    <property type="entry name" value="KIB1-4_b-propeller"/>
</dbReference>
<accession>A0AAV0GEC1</accession>
<dbReference type="PANTHER" id="PTHR31672">
    <property type="entry name" value="BNACNNG10540D PROTEIN"/>
    <property type="match status" value="1"/>
</dbReference>